<evidence type="ECO:0000256" key="3">
    <source>
        <dbReference type="ARBA" id="ARBA00023125"/>
    </source>
</evidence>
<keyword evidence="3" id="KW-0238">DNA-binding</keyword>
<comment type="similarity">
    <text evidence="1">Belongs to the LysR transcriptional regulatory family.</text>
</comment>
<keyword evidence="8" id="KW-1185">Reference proteome</keyword>
<feature type="domain" description="HTH lysR-type" evidence="6">
    <location>
        <begin position="1"/>
        <end position="58"/>
    </location>
</feature>
<evidence type="ECO:0000313" key="7">
    <source>
        <dbReference type="EMBL" id="MEY8040335.1"/>
    </source>
</evidence>
<reference evidence="7 8" key="1">
    <citation type="submission" date="2024-08" db="EMBL/GenBank/DDBJ databases">
        <title>Genome mining of Saccharopolyspora cebuensis PGLac3 from Nigerian medicinal plant.</title>
        <authorList>
            <person name="Ezeobiora C.E."/>
            <person name="Igbokwe N.H."/>
            <person name="Amin D.H."/>
            <person name="Mendie U.E."/>
        </authorList>
    </citation>
    <scope>NUCLEOTIDE SEQUENCE [LARGE SCALE GENOMIC DNA]</scope>
    <source>
        <strain evidence="7 8">PGLac3</strain>
    </source>
</reference>
<keyword evidence="2" id="KW-0805">Transcription regulation</keyword>
<gene>
    <name evidence="7" type="ORF">AB8O55_13095</name>
</gene>
<dbReference type="Pfam" id="PF00126">
    <property type="entry name" value="HTH_1"/>
    <property type="match status" value="1"/>
</dbReference>
<dbReference type="Pfam" id="PF03466">
    <property type="entry name" value="LysR_substrate"/>
    <property type="match status" value="1"/>
</dbReference>
<dbReference type="PANTHER" id="PTHR30126:SF39">
    <property type="entry name" value="HTH-TYPE TRANSCRIPTIONAL REGULATOR CYSL"/>
    <property type="match status" value="1"/>
</dbReference>
<comment type="caution">
    <text evidence="7">The sequence shown here is derived from an EMBL/GenBank/DDBJ whole genome shotgun (WGS) entry which is preliminary data.</text>
</comment>
<dbReference type="EMBL" id="JBGEHV010000020">
    <property type="protein sequence ID" value="MEY8040335.1"/>
    <property type="molecule type" value="Genomic_DNA"/>
</dbReference>
<dbReference type="Gene3D" id="3.40.190.290">
    <property type="match status" value="1"/>
</dbReference>
<feature type="region of interest" description="Disordered" evidence="5">
    <location>
        <begin position="287"/>
        <end position="316"/>
    </location>
</feature>
<keyword evidence="4" id="KW-0804">Transcription</keyword>
<dbReference type="SUPFAM" id="SSF46785">
    <property type="entry name" value="Winged helix' DNA-binding domain"/>
    <property type="match status" value="1"/>
</dbReference>
<dbReference type="RefSeq" id="WP_345366681.1">
    <property type="nucleotide sequence ID" value="NZ_BAABII010000016.1"/>
</dbReference>
<evidence type="ECO:0000259" key="6">
    <source>
        <dbReference type="PROSITE" id="PS50931"/>
    </source>
</evidence>
<accession>A0ABV4CGV6</accession>
<dbReference type="Proteomes" id="UP001564626">
    <property type="component" value="Unassembled WGS sequence"/>
</dbReference>
<proteinExistence type="inferred from homology"/>
<dbReference type="InterPro" id="IPR036388">
    <property type="entry name" value="WH-like_DNA-bd_sf"/>
</dbReference>
<name>A0ABV4CGV6_9PSEU</name>
<evidence type="ECO:0000256" key="4">
    <source>
        <dbReference type="ARBA" id="ARBA00023163"/>
    </source>
</evidence>
<dbReference type="PRINTS" id="PR00039">
    <property type="entry name" value="HTHLYSR"/>
</dbReference>
<dbReference type="SUPFAM" id="SSF53850">
    <property type="entry name" value="Periplasmic binding protein-like II"/>
    <property type="match status" value="1"/>
</dbReference>
<evidence type="ECO:0000256" key="1">
    <source>
        <dbReference type="ARBA" id="ARBA00009437"/>
    </source>
</evidence>
<evidence type="ECO:0000256" key="5">
    <source>
        <dbReference type="SAM" id="MobiDB-lite"/>
    </source>
</evidence>
<protein>
    <submittedName>
        <fullName evidence="7">LysR family transcriptional regulator</fullName>
    </submittedName>
</protein>
<sequence length="316" mass="33297">MDLRLVEYFIAVIDHGSVTKAAKALYIAQPSLSQAIRTLERQLGVQLFHRTGRQLVLTADGHAFAGPARRILHDVGRARSAVDAVRGRSSGQLDISTLATLAADPLPELAGRFRQQHPGVLLNVADPGGSAGVVSDVRRGHAELGLTDMRARVDSLRVRPLCSQEIALVLPPELAEGLPDPVPLSALAGTPLVMEFTDTTTRTLVDDALEPAVQAVAVECAHRQAIWQLVEHGAGATFLPRGLAERELSGVEVRATVPEIRREVGIVFRAGALSPAATAFLEVAGVSPAETASPGSGTPDRPGTAAPGRRPPRTPA</sequence>
<dbReference type="Gene3D" id="1.10.10.10">
    <property type="entry name" value="Winged helix-like DNA-binding domain superfamily/Winged helix DNA-binding domain"/>
    <property type="match status" value="1"/>
</dbReference>
<evidence type="ECO:0000313" key="8">
    <source>
        <dbReference type="Proteomes" id="UP001564626"/>
    </source>
</evidence>
<evidence type="ECO:0000256" key="2">
    <source>
        <dbReference type="ARBA" id="ARBA00023015"/>
    </source>
</evidence>
<dbReference type="PROSITE" id="PS50931">
    <property type="entry name" value="HTH_LYSR"/>
    <property type="match status" value="1"/>
</dbReference>
<dbReference type="PANTHER" id="PTHR30126">
    <property type="entry name" value="HTH-TYPE TRANSCRIPTIONAL REGULATOR"/>
    <property type="match status" value="1"/>
</dbReference>
<dbReference type="InterPro" id="IPR000847">
    <property type="entry name" value="LysR_HTH_N"/>
</dbReference>
<dbReference type="InterPro" id="IPR036390">
    <property type="entry name" value="WH_DNA-bd_sf"/>
</dbReference>
<organism evidence="7 8">
    <name type="scientific">Saccharopolyspora cebuensis</name>
    <dbReference type="NCBI Taxonomy" id="418759"/>
    <lineage>
        <taxon>Bacteria</taxon>
        <taxon>Bacillati</taxon>
        <taxon>Actinomycetota</taxon>
        <taxon>Actinomycetes</taxon>
        <taxon>Pseudonocardiales</taxon>
        <taxon>Pseudonocardiaceae</taxon>
        <taxon>Saccharopolyspora</taxon>
    </lineage>
</organism>
<dbReference type="InterPro" id="IPR005119">
    <property type="entry name" value="LysR_subst-bd"/>
</dbReference>
<dbReference type="CDD" id="cd05466">
    <property type="entry name" value="PBP2_LTTR_substrate"/>
    <property type="match status" value="1"/>
</dbReference>